<feature type="region of interest" description="Disordered" evidence="2">
    <location>
        <begin position="223"/>
        <end position="242"/>
    </location>
</feature>
<evidence type="ECO:0000256" key="2">
    <source>
        <dbReference type="SAM" id="MobiDB-lite"/>
    </source>
</evidence>
<dbReference type="AlphaFoldDB" id="A0A8H3YQR7"/>
<name>A0A8H3YQR7_VENIN</name>
<evidence type="ECO:0000256" key="1">
    <source>
        <dbReference type="SAM" id="Coils"/>
    </source>
</evidence>
<dbReference type="Proteomes" id="UP000447873">
    <property type="component" value="Unassembled WGS sequence"/>
</dbReference>
<feature type="coiled-coil region" evidence="1">
    <location>
        <begin position="51"/>
        <end position="85"/>
    </location>
</feature>
<keyword evidence="1" id="KW-0175">Coiled coil</keyword>
<accession>A0A8H3YQR7</accession>
<dbReference type="EMBL" id="WNWS01000401">
    <property type="protein sequence ID" value="KAE9968558.1"/>
    <property type="molecule type" value="Genomic_DNA"/>
</dbReference>
<sequence>MCIITLVTYNKCSHTRNVTDYCGRRNYCGPWVVDAEDEKDEYCMRWWCAKSRKAKERVNELEGMLEEQRRQIERQNEEIRRLKERGEYDGGGYEPDPTCRCPAFPGPHGLHSLDHSVPRVNIPDLGPVPDRCCCVIQEPHLCCCVLQEPHRLLDHRHPWKRPAPPPRRPTQFESQYGLGDTANRFQGIRSRTAADIATRELSVKARVGEASREFKSIKRSVDELRREMDRSRQENEEGRRADEWTYQNKAKQDTTVPKAETANKETQELEFQKILDDFKKSGEADKTAWKYQKKARQDTTMPKAGIANKQKTATAQDTNSDRQERIYRELFAMGLTKEEIDKLGEDDEKNFDPEVMQKRIEEYVREMRRDGLSQAEIDRILKGDDDLSDW</sequence>
<reference evidence="3 4" key="1">
    <citation type="submission" date="2018-12" db="EMBL/GenBank/DDBJ databases">
        <title>Venturia inaequalis Genome Resource.</title>
        <authorList>
            <person name="Lichtner F.J."/>
        </authorList>
    </citation>
    <scope>NUCLEOTIDE SEQUENCE [LARGE SCALE GENOMIC DNA]</scope>
    <source>
        <strain evidence="3 4">120213</strain>
    </source>
</reference>
<feature type="compositionally biased region" description="Polar residues" evidence="2">
    <location>
        <begin position="309"/>
        <end position="318"/>
    </location>
</feature>
<gene>
    <name evidence="3" type="ORF">EG328_007491</name>
</gene>
<feature type="region of interest" description="Disordered" evidence="2">
    <location>
        <begin position="156"/>
        <end position="180"/>
    </location>
</feature>
<organism evidence="3 4">
    <name type="scientific">Venturia inaequalis</name>
    <name type="common">Apple scab fungus</name>
    <dbReference type="NCBI Taxonomy" id="5025"/>
    <lineage>
        <taxon>Eukaryota</taxon>
        <taxon>Fungi</taxon>
        <taxon>Dikarya</taxon>
        <taxon>Ascomycota</taxon>
        <taxon>Pezizomycotina</taxon>
        <taxon>Dothideomycetes</taxon>
        <taxon>Pleosporomycetidae</taxon>
        <taxon>Venturiales</taxon>
        <taxon>Venturiaceae</taxon>
        <taxon>Venturia</taxon>
    </lineage>
</organism>
<feature type="region of interest" description="Disordered" evidence="2">
    <location>
        <begin position="293"/>
        <end position="322"/>
    </location>
</feature>
<evidence type="ECO:0000313" key="3">
    <source>
        <dbReference type="EMBL" id="KAE9968558.1"/>
    </source>
</evidence>
<evidence type="ECO:0000313" key="4">
    <source>
        <dbReference type="Proteomes" id="UP000447873"/>
    </source>
</evidence>
<protein>
    <submittedName>
        <fullName evidence="3">Uncharacterized protein</fullName>
    </submittedName>
</protein>
<comment type="caution">
    <text evidence="3">The sequence shown here is derived from an EMBL/GenBank/DDBJ whole genome shotgun (WGS) entry which is preliminary data.</text>
</comment>
<proteinExistence type="predicted"/>